<feature type="transmembrane region" description="Helical" evidence="8">
    <location>
        <begin position="79"/>
        <end position="102"/>
    </location>
</feature>
<dbReference type="EMBL" id="JBFOLJ010000015">
    <property type="protein sequence ID" value="KAL2473896.1"/>
    <property type="molecule type" value="Genomic_DNA"/>
</dbReference>
<evidence type="ECO:0000313" key="12">
    <source>
        <dbReference type="Proteomes" id="UP001604277"/>
    </source>
</evidence>
<gene>
    <name evidence="10" type="ORF">Fot_49632</name>
    <name evidence="11" type="ORF">Fot_49882</name>
</gene>
<dbReference type="EMBL" id="JBFOLJ010000015">
    <property type="protein sequence ID" value="KAL2474146.1"/>
    <property type="molecule type" value="Genomic_DNA"/>
</dbReference>
<keyword evidence="6 8" id="KW-1133">Transmembrane helix</keyword>
<evidence type="ECO:0000256" key="2">
    <source>
        <dbReference type="ARBA" id="ARBA00007651"/>
    </source>
</evidence>
<dbReference type="PANTHER" id="PTHR36488">
    <property type="entry name" value="CASP-LIKE PROTEIN 1U1"/>
    <property type="match status" value="1"/>
</dbReference>
<proteinExistence type="inferred from homology"/>
<feature type="transmembrane region" description="Helical" evidence="8">
    <location>
        <begin position="55"/>
        <end position="73"/>
    </location>
</feature>
<dbReference type="NCBIfam" id="TIGR01569">
    <property type="entry name" value="A_tha_TIGR01569"/>
    <property type="match status" value="1"/>
</dbReference>
<feature type="transmembrane region" description="Helical" evidence="8">
    <location>
        <begin position="166"/>
        <end position="184"/>
    </location>
</feature>
<dbReference type="PANTHER" id="PTHR36488:SF8">
    <property type="entry name" value="CASP-LIKE PROTEIN 1U1"/>
    <property type="match status" value="1"/>
</dbReference>
<evidence type="ECO:0000256" key="8">
    <source>
        <dbReference type="RuleBase" id="RU361233"/>
    </source>
</evidence>
<comment type="subunit">
    <text evidence="3 8">Homodimer and heterodimers.</text>
</comment>
<dbReference type="InterPro" id="IPR006459">
    <property type="entry name" value="CASP/CASPL"/>
</dbReference>
<comment type="similarity">
    <text evidence="2 8">Belongs to the Casparian strip membrane proteins (CASP) family.</text>
</comment>
<accession>A0ABD1QH86</accession>
<keyword evidence="12" id="KW-1185">Reference proteome</keyword>
<evidence type="ECO:0000256" key="3">
    <source>
        <dbReference type="ARBA" id="ARBA00011489"/>
    </source>
</evidence>
<reference evidence="12" key="2">
    <citation type="submission" date="2024-07" db="EMBL/GenBank/DDBJ databases">
        <title>Two chromosome-level genome assemblies of Korean endemic species Abeliophyllum distichum and Forsythia ovata (Oleaceae).</title>
        <authorList>
            <person name="Jang H."/>
        </authorList>
    </citation>
    <scope>NUCLEOTIDE SEQUENCE [LARGE SCALE GENOMIC DNA]</scope>
</reference>
<feature type="transmembrane region" description="Helical" evidence="8">
    <location>
        <begin position="26"/>
        <end position="48"/>
    </location>
</feature>
<evidence type="ECO:0000256" key="7">
    <source>
        <dbReference type="ARBA" id="ARBA00023136"/>
    </source>
</evidence>
<evidence type="ECO:0000313" key="11">
    <source>
        <dbReference type="EMBL" id="KAL2474146.1"/>
    </source>
</evidence>
<sequence>MASEGLEKPEVGGVEQVAVTTRSNDWIIPTLRVLAFFALLSATLVMALNKQKKTLVVATIGTTPIQVTLTAKFQHTPAFVFFVIVNASGSLHNLLMLIVNFMGDKFDYKGLRPLAIAVLDMMNVAFVSGGASAAAFMGQLGRDGNSHARWNKICDKFDSFCDRGSGAMLASFIGLGLMIIINIISINKLRNHKLVNSSIVP</sequence>
<comment type="subcellular location">
    <subcellularLocation>
        <location evidence="1 8">Cell membrane</location>
        <topology evidence="1 8">Multi-pass membrane protein</topology>
    </subcellularLocation>
</comment>
<protein>
    <recommendedName>
        <fullName evidence="8">CASP-like protein</fullName>
    </recommendedName>
</protein>
<keyword evidence="4 8" id="KW-1003">Cell membrane</keyword>
<evidence type="ECO:0000256" key="4">
    <source>
        <dbReference type="ARBA" id="ARBA00022475"/>
    </source>
</evidence>
<dbReference type="InterPro" id="IPR044173">
    <property type="entry name" value="CASPL"/>
</dbReference>
<dbReference type="InterPro" id="IPR006702">
    <property type="entry name" value="CASP_dom"/>
</dbReference>
<keyword evidence="5 8" id="KW-0812">Transmembrane</keyword>
<evidence type="ECO:0000259" key="9">
    <source>
        <dbReference type="Pfam" id="PF04535"/>
    </source>
</evidence>
<feature type="transmembrane region" description="Helical" evidence="8">
    <location>
        <begin position="114"/>
        <end position="137"/>
    </location>
</feature>
<dbReference type="Proteomes" id="UP001604277">
    <property type="component" value="Unassembled WGS sequence"/>
</dbReference>
<dbReference type="GO" id="GO:0005886">
    <property type="term" value="C:plasma membrane"/>
    <property type="evidence" value="ECO:0007669"/>
    <property type="project" value="UniProtKB-SubCell"/>
</dbReference>
<dbReference type="Pfam" id="PF04535">
    <property type="entry name" value="CASP_dom"/>
    <property type="match status" value="1"/>
</dbReference>
<dbReference type="AlphaFoldDB" id="A0ABD1QH86"/>
<organism evidence="11 12">
    <name type="scientific">Forsythia ovata</name>
    <dbReference type="NCBI Taxonomy" id="205694"/>
    <lineage>
        <taxon>Eukaryota</taxon>
        <taxon>Viridiplantae</taxon>
        <taxon>Streptophyta</taxon>
        <taxon>Embryophyta</taxon>
        <taxon>Tracheophyta</taxon>
        <taxon>Spermatophyta</taxon>
        <taxon>Magnoliopsida</taxon>
        <taxon>eudicotyledons</taxon>
        <taxon>Gunneridae</taxon>
        <taxon>Pentapetalae</taxon>
        <taxon>asterids</taxon>
        <taxon>lamiids</taxon>
        <taxon>Lamiales</taxon>
        <taxon>Oleaceae</taxon>
        <taxon>Forsythieae</taxon>
        <taxon>Forsythia</taxon>
    </lineage>
</organism>
<evidence type="ECO:0000256" key="5">
    <source>
        <dbReference type="ARBA" id="ARBA00022692"/>
    </source>
</evidence>
<evidence type="ECO:0000313" key="10">
    <source>
        <dbReference type="EMBL" id="KAL2473896.1"/>
    </source>
</evidence>
<evidence type="ECO:0000256" key="6">
    <source>
        <dbReference type="ARBA" id="ARBA00022989"/>
    </source>
</evidence>
<name>A0ABD1QH86_9LAMI</name>
<keyword evidence="7 8" id="KW-0472">Membrane</keyword>
<reference evidence="11" key="1">
    <citation type="submission" date="2024-07" db="EMBL/GenBank/DDBJ databases">
        <title>Two chromosome-level genome assemblies of Korean endemic species Abeliophyllum distichum and Forsythia ovata (Oleaceae).</title>
        <authorList>
            <person name="Mun J.H."/>
        </authorList>
    </citation>
    <scope>NUCLEOTIDE SEQUENCE</scope>
    <source>
        <strain evidence="11">KNKB202402200001</strain>
        <tissue evidence="11">Leaf</tissue>
    </source>
</reference>
<comment type="caution">
    <text evidence="11">The sequence shown here is derived from an EMBL/GenBank/DDBJ whole genome shotgun (WGS) entry which is preliminary data.</text>
</comment>
<evidence type="ECO:0000256" key="1">
    <source>
        <dbReference type="ARBA" id="ARBA00004651"/>
    </source>
</evidence>
<feature type="domain" description="Casparian strip membrane protein" evidence="9">
    <location>
        <begin position="25"/>
        <end position="175"/>
    </location>
</feature>
<comment type="caution">
    <text evidence="8">Lacks conserved residue(s) required for the propagation of feature annotation.</text>
</comment>